<evidence type="ECO:0000256" key="1">
    <source>
        <dbReference type="SAM" id="SignalP"/>
    </source>
</evidence>
<evidence type="ECO:0000313" key="2">
    <source>
        <dbReference type="EMBL" id="QDH23431.1"/>
    </source>
</evidence>
<sequence>MTKLFRVMAAAALLTGLLTGLLSACTADTPDPLTAAQDIRKAEDVPAVDTAEPGEVTDAPGLTVQQFEERFNTKAAEVGAKMNLEPSTFSQGSIPNTFQYAITANLILTGTLNPADDSVRAASLLTQGDGSEATSAHFFTAMSLVMLTMDPSLDLDQVTEIADSLKMTEADADFSSINETTERSGLRYRIEGSKEGAVQFSVEIPLDN</sequence>
<protein>
    <recommendedName>
        <fullName evidence="4">DUF4309 domain-containing protein</fullName>
    </recommendedName>
</protein>
<organism evidence="2 3">
    <name type="scientific">Saccharibacillus brassicae</name>
    <dbReference type="NCBI Taxonomy" id="2583377"/>
    <lineage>
        <taxon>Bacteria</taxon>
        <taxon>Bacillati</taxon>
        <taxon>Bacillota</taxon>
        <taxon>Bacilli</taxon>
        <taxon>Bacillales</taxon>
        <taxon>Paenibacillaceae</taxon>
        <taxon>Saccharibacillus</taxon>
    </lineage>
</organism>
<dbReference type="EMBL" id="CP041217">
    <property type="protein sequence ID" value="QDH23431.1"/>
    <property type="molecule type" value="Genomic_DNA"/>
</dbReference>
<evidence type="ECO:0000313" key="3">
    <source>
        <dbReference type="Proteomes" id="UP000316968"/>
    </source>
</evidence>
<keyword evidence="1" id="KW-0732">Signal</keyword>
<proteinExistence type="predicted"/>
<accession>A0A4Y6V471</accession>
<reference evidence="2 3" key="1">
    <citation type="submission" date="2019-06" db="EMBL/GenBank/DDBJ databases">
        <title>Saccharibacillus brassicae sp. nov., an endophytic bacterium isolated from Chinese cabbage seeds (Brassica pekinensis).</title>
        <authorList>
            <person name="Jiang L."/>
            <person name="Lee J."/>
            <person name="Kim S.W."/>
        </authorList>
    </citation>
    <scope>NUCLEOTIDE SEQUENCE [LARGE SCALE GENOMIC DNA]</scope>
    <source>
        <strain evidence="3">KCTC 43072 / ATSA2</strain>
    </source>
</reference>
<dbReference type="AlphaFoldDB" id="A0A4Y6V471"/>
<feature type="chain" id="PRO_5038340151" description="DUF4309 domain-containing protein" evidence="1">
    <location>
        <begin position="25"/>
        <end position="208"/>
    </location>
</feature>
<dbReference type="PROSITE" id="PS51257">
    <property type="entry name" value="PROKAR_LIPOPROTEIN"/>
    <property type="match status" value="1"/>
</dbReference>
<feature type="signal peptide" evidence="1">
    <location>
        <begin position="1"/>
        <end position="24"/>
    </location>
</feature>
<dbReference type="OrthoDB" id="2627799at2"/>
<gene>
    <name evidence="2" type="ORF">FFV09_22725</name>
</gene>
<evidence type="ECO:0008006" key="4">
    <source>
        <dbReference type="Google" id="ProtNLM"/>
    </source>
</evidence>
<keyword evidence="3" id="KW-1185">Reference proteome</keyword>
<dbReference type="Proteomes" id="UP000316968">
    <property type="component" value="Chromosome"/>
</dbReference>
<name>A0A4Y6V471_SACBS</name>
<dbReference type="RefSeq" id="WP_141449968.1">
    <property type="nucleotide sequence ID" value="NZ_CP041217.1"/>
</dbReference>
<dbReference type="KEGG" id="saca:FFV09_22725"/>